<dbReference type="Proteomes" id="UP001525890">
    <property type="component" value="Unassembled WGS sequence"/>
</dbReference>
<keyword evidence="2" id="KW-1185">Reference proteome</keyword>
<organism evidence="1 2">
    <name type="scientific">Laspinema palackyanum D2a</name>
    <dbReference type="NCBI Taxonomy" id="2953684"/>
    <lineage>
        <taxon>Bacteria</taxon>
        <taxon>Bacillati</taxon>
        <taxon>Cyanobacteriota</taxon>
        <taxon>Cyanophyceae</taxon>
        <taxon>Oscillatoriophycideae</taxon>
        <taxon>Oscillatoriales</taxon>
        <taxon>Laspinemataceae</taxon>
        <taxon>Laspinema</taxon>
        <taxon>Laspinema palackyanum</taxon>
    </lineage>
</organism>
<comment type="caution">
    <text evidence="1">The sequence shown here is derived from an EMBL/GenBank/DDBJ whole genome shotgun (WGS) entry which is preliminary data.</text>
</comment>
<protein>
    <submittedName>
        <fullName evidence="1">Uncharacterized protein</fullName>
    </submittedName>
</protein>
<reference evidence="1 2" key="1">
    <citation type="journal article" date="2022" name="Front. Microbiol.">
        <title>High genomic differentiation and limited gene flow indicate recent cryptic speciation within the genus Laspinema (cyanobacteria).</title>
        <authorList>
            <person name="Stanojkovic A."/>
            <person name="Skoupy S."/>
            <person name="Skaloud P."/>
            <person name="Dvorak P."/>
        </authorList>
    </citation>
    <scope>NUCLEOTIDE SEQUENCE [LARGE SCALE GENOMIC DNA]</scope>
    <source>
        <strain evidence="1 2">D2a</strain>
    </source>
</reference>
<evidence type="ECO:0000313" key="2">
    <source>
        <dbReference type="Proteomes" id="UP001525890"/>
    </source>
</evidence>
<dbReference type="EMBL" id="JAMXFF010000048">
    <property type="protein sequence ID" value="MCT7969350.1"/>
    <property type="molecule type" value="Genomic_DNA"/>
</dbReference>
<proteinExistence type="predicted"/>
<dbReference type="RefSeq" id="WP_368008820.1">
    <property type="nucleotide sequence ID" value="NZ_JAMXFF010000048.1"/>
</dbReference>
<evidence type="ECO:0000313" key="1">
    <source>
        <dbReference type="EMBL" id="MCT7969350.1"/>
    </source>
</evidence>
<sequence>MRILLGGLLASFVLWAFPVWGQISDSQVVALVEALRLVTSNSSGREDGLESAWNIKPANIRRWSRLCIGEELTPEQFNSDRMKAQNILVCVMEDVLRAEYPLSGDDEEIAVRRAAAWWVSGDGNLYDRGEFGDYTQQVLELYQNLRAQPSDFLPTRTAKTLKASNGF</sequence>
<gene>
    <name evidence="1" type="ORF">NG799_23825</name>
</gene>
<name>A0ABT2MX76_9CYAN</name>
<accession>A0ABT2MX76</accession>